<protein>
    <submittedName>
        <fullName evidence="1">Uncharacterized protein</fullName>
    </submittedName>
</protein>
<dbReference type="AlphaFoldDB" id="A0A2V4V6G8"/>
<dbReference type="Proteomes" id="UP000247790">
    <property type="component" value="Unassembled WGS sequence"/>
</dbReference>
<proteinExistence type="predicted"/>
<evidence type="ECO:0000313" key="2">
    <source>
        <dbReference type="Proteomes" id="UP000247790"/>
    </source>
</evidence>
<name>A0A2V4V6G8_PAEBA</name>
<gene>
    <name evidence="1" type="ORF">DFQ00_111184</name>
</gene>
<sequence>MIISGKIQISLNMEAVILITFEYGDDIFTPERLQMSDQALDRFLNQLIVLQQPVDAERIMKAVEEVVVAFNEMNETHNYFIETMEREELADFIDKTARLAGLDIQEGEDITEEWREW</sequence>
<reference evidence="1 2" key="1">
    <citation type="submission" date="2018-06" db="EMBL/GenBank/DDBJ databases">
        <title>Genomic Encyclopedia of Type Strains, Phase III (KMG-III): the genomes of soil and plant-associated and newly described type strains.</title>
        <authorList>
            <person name="Whitman W."/>
        </authorList>
    </citation>
    <scope>NUCLEOTIDE SEQUENCE [LARGE SCALE GENOMIC DNA]</scope>
    <source>
        <strain evidence="1 2">CECT 7022</strain>
    </source>
</reference>
<dbReference type="EMBL" id="QJSW01000011">
    <property type="protein sequence ID" value="PYE47885.1"/>
    <property type="molecule type" value="Genomic_DNA"/>
</dbReference>
<evidence type="ECO:0000313" key="1">
    <source>
        <dbReference type="EMBL" id="PYE47885.1"/>
    </source>
</evidence>
<comment type="caution">
    <text evidence="1">The sequence shown here is derived from an EMBL/GenBank/DDBJ whole genome shotgun (WGS) entry which is preliminary data.</text>
</comment>
<organism evidence="1 2">
    <name type="scientific">Paenibacillus barcinonensis</name>
    <dbReference type="NCBI Taxonomy" id="198119"/>
    <lineage>
        <taxon>Bacteria</taxon>
        <taxon>Bacillati</taxon>
        <taxon>Bacillota</taxon>
        <taxon>Bacilli</taxon>
        <taxon>Bacillales</taxon>
        <taxon>Paenibacillaceae</taxon>
        <taxon>Paenibacillus</taxon>
    </lineage>
</organism>
<accession>A0A2V4V6G8</accession>